<sequence length="680" mass="76664">MSSRHQSLFFITLPDLQQLCALRVILNNSGADTEIRSTQMKLCRKLLHLYQDLLTSPVPGILNQFWVVMSIPFYKTGKLNGYIKKCGAKMEAPERVIPIILQNCLSYSLIVRLAPTWNQTGHLLVQGQDFLSQMGKQSAVVLDINVTETQVCLSIEACTIRLPPPKLQEFNIPERVIKDFEANESAIIESQSIISNWCYVLPSMKMGQIINILHTAPLDCPFQSYRDFQIHWNALYGYKLPEARGDSNVFCSVYFRMIGEKIFTYPLSCIRSQPLQFFPRVDLEGVLKSFIADLKYSLPHICGFSIKMTNKPCYYTYELVRPPIQENKIKTSNLTIKKPPWAHLRRAPSINPTLTQNLPAHSVAADHKVATSASQPEPHSLPTPHLQPRSSVLGRQSTLSSGAPQTHLDVAKPSRSSTYGQDTHPASQNEKAPTFRPVFKTRLVQMNKQIPEPSPLRRKQLVTTEMKSFPPKTSARPGDRPNLSSTAKKRPHGPNQTHAGHFSQISRPQENDTEACANRIKHPLPGGNARAEGGKERKQRSENWALQKPGTSRSVATLQVNGKENVTSTSRPQVSGQGHRSGKTKRKPYIFESDTDMENQQLHQQHPVSQMKEVNASVHRSILSRMVHKSKRKLCQEMSRTSDKHHSNADLHSAPPNCIRNQVHDLENPKHKKFIVLSKA</sequence>
<keyword evidence="1" id="KW-1185">Reference proteome</keyword>
<gene>
    <name evidence="2" type="primary">CUNH18orf63</name>
</gene>
<accession>A0AC55DKF0</accession>
<evidence type="ECO:0000313" key="2">
    <source>
        <dbReference type="RefSeq" id="XP_045152223.1"/>
    </source>
</evidence>
<reference evidence="2" key="1">
    <citation type="submission" date="2025-08" db="UniProtKB">
        <authorList>
            <consortium name="RefSeq"/>
        </authorList>
    </citation>
    <scope>IDENTIFICATION</scope>
</reference>
<dbReference type="RefSeq" id="XP_045152223.1">
    <property type="nucleotide sequence ID" value="XM_045296288.1"/>
</dbReference>
<protein>
    <submittedName>
        <fullName evidence="2">Uncharacterized protein C18orf63 homolog isoform X1</fullName>
    </submittedName>
</protein>
<evidence type="ECO:0000313" key="1">
    <source>
        <dbReference type="Proteomes" id="UP000694863"/>
    </source>
</evidence>
<dbReference type="Proteomes" id="UP000694863">
    <property type="component" value="Unplaced"/>
</dbReference>
<name>A0AC55DKF0_ECHTE</name>
<proteinExistence type="predicted"/>
<organism evidence="1 2">
    <name type="scientific">Echinops telfairi</name>
    <name type="common">Lesser hedgehog tenrec</name>
    <dbReference type="NCBI Taxonomy" id="9371"/>
    <lineage>
        <taxon>Eukaryota</taxon>
        <taxon>Metazoa</taxon>
        <taxon>Chordata</taxon>
        <taxon>Craniata</taxon>
        <taxon>Vertebrata</taxon>
        <taxon>Euteleostomi</taxon>
        <taxon>Mammalia</taxon>
        <taxon>Eutheria</taxon>
        <taxon>Afrotheria</taxon>
        <taxon>Tenrecidae</taxon>
        <taxon>Tenrecinae</taxon>
        <taxon>Echinops</taxon>
    </lineage>
</organism>